<dbReference type="OrthoDB" id="6191474at2"/>
<keyword evidence="6" id="KW-1185">Reference proteome</keyword>
<proteinExistence type="inferred from homology"/>
<reference evidence="5 6" key="1">
    <citation type="submission" date="2018-05" db="EMBL/GenBank/DDBJ databases">
        <title>Genomic Encyclopedia of Archaeal and Bacterial Type Strains, Phase II (KMG-II): from individual species to whole genera.</title>
        <authorList>
            <person name="Goeker M."/>
        </authorList>
    </citation>
    <scope>NUCLEOTIDE SEQUENCE [LARGE SCALE GENOMIC DNA]</scope>
    <source>
        <strain evidence="5 6">DSM 22637</strain>
    </source>
</reference>
<dbReference type="RefSeq" id="WP_109681720.1">
    <property type="nucleotide sequence ID" value="NZ_QGGP01000002.1"/>
</dbReference>
<dbReference type="GO" id="GO:0042597">
    <property type="term" value="C:periplasmic space"/>
    <property type="evidence" value="ECO:0007669"/>
    <property type="project" value="UniProtKB-SubCell"/>
</dbReference>
<dbReference type="Proteomes" id="UP000245430">
    <property type="component" value="Unassembled WGS sequence"/>
</dbReference>
<evidence type="ECO:0000313" key="6">
    <source>
        <dbReference type="Proteomes" id="UP000245430"/>
    </source>
</evidence>
<comment type="similarity">
    <text evidence="2">Belongs to the bacterial solute-binding protein SsuA/TauA family.</text>
</comment>
<evidence type="ECO:0000256" key="2">
    <source>
        <dbReference type="ARBA" id="ARBA00010742"/>
    </source>
</evidence>
<feature type="domain" description="Ca3427-like PBP 2" evidence="4">
    <location>
        <begin position="91"/>
        <end position="180"/>
    </location>
</feature>
<dbReference type="PANTHER" id="PTHR30024">
    <property type="entry name" value="ALIPHATIC SULFONATES-BINDING PROTEIN-RELATED"/>
    <property type="match status" value="1"/>
</dbReference>
<dbReference type="EMBL" id="QGGP01000002">
    <property type="protein sequence ID" value="PWK19845.1"/>
    <property type="molecule type" value="Genomic_DNA"/>
</dbReference>
<organism evidence="5 6">
    <name type="scientific">Xanthomarina spongicola</name>
    <dbReference type="NCBI Taxonomy" id="570520"/>
    <lineage>
        <taxon>Bacteria</taxon>
        <taxon>Pseudomonadati</taxon>
        <taxon>Bacteroidota</taxon>
        <taxon>Flavobacteriia</taxon>
        <taxon>Flavobacteriales</taxon>
        <taxon>Flavobacteriaceae</taxon>
        <taxon>Xanthomarina</taxon>
    </lineage>
</organism>
<evidence type="ECO:0000256" key="1">
    <source>
        <dbReference type="ARBA" id="ARBA00004418"/>
    </source>
</evidence>
<dbReference type="PANTHER" id="PTHR30024:SF47">
    <property type="entry name" value="TAURINE-BINDING PERIPLASMIC PROTEIN"/>
    <property type="match status" value="1"/>
</dbReference>
<comment type="caution">
    <text evidence="5">The sequence shown here is derived from an EMBL/GenBank/DDBJ whole genome shotgun (WGS) entry which is preliminary data.</text>
</comment>
<dbReference type="AlphaFoldDB" id="A0A316DPF4"/>
<evidence type="ECO:0000256" key="3">
    <source>
        <dbReference type="ARBA" id="ARBA00022729"/>
    </source>
</evidence>
<keyword evidence="3" id="KW-0732">Signal</keyword>
<comment type="subcellular location">
    <subcellularLocation>
        <location evidence="1">Periplasm</location>
    </subcellularLocation>
</comment>
<dbReference type="CDD" id="cd13637">
    <property type="entry name" value="PBP2_Ca3427_like"/>
    <property type="match status" value="1"/>
</dbReference>
<accession>A0A316DPF4</accession>
<evidence type="ECO:0000259" key="4">
    <source>
        <dbReference type="Pfam" id="PF22384"/>
    </source>
</evidence>
<dbReference type="SUPFAM" id="SSF53850">
    <property type="entry name" value="Periplasmic binding protein-like II"/>
    <property type="match status" value="1"/>
</dbReference>
<dbReference type="InterPro" id="IPR054364">
    <property type="entry name" value="Ca3427-like_PBP2"/>
</dbReference>
<protein>
    <submittedName>
        <fullName evidence="5">ABC-type nitrate/sulfonate/bicarbonate transport system substrate-binding protein</fullName>
    </submittedName>
</protein>
<dbReference type="Pfam" id="PF22384">
    <property type="entry name" value="PBP2_Ca3427_like"/>
    <property type="match status" value="1"/>
</dbReference>
<name>A0A316DPF4_9FLAO</name>
<evidence type="ECO:0000313" key="5">
    <source>
        <dbReference type="EMBL" id="PWK19845.1"/>
    </source>
</evidence>
<gene>
    <name evidence="5" type="ORF">LX78_01195</name>
</gene>
<dbReference type="Gene3D" id="3.40.190.10">
    <property type="entry name" value="Periplasmic binding protein-like II"/>
    <property type="match status" value="2"/>
</dbReference>
<sequence>MKTIHIGGVPEHFNLAWYLALKNGDFKNAGINLRWRDYHSGTGAMSKALRDGEIDMAVILTEGIIKDIVDGNPSRIIQTFVQTPLIWGIHVAYNSTYQNIEDLKGTKAAISRYGSGSHLMAYINAKNNHWNTETDLNFEVIKNLDGAVAGLTKGKADYFLWEKFMTKPIVDKGIFRRIGNCPTPWPCFVIAVRNESLELYKDEIRTILKIINNLTIGFKEIPNIDGIIAERYSQKIEDVQEWLSLTEWSQELINEATINDIQNQLLALNIISNKRNYSELVSII</sequence>